<dbReference type="OrthoDB" id="5568754at2759"/>
<evidence type="ECO:0000313" key="3">
    <source>
        <dbReference type="EMBL" id="RKP05825.1"/>
    </source>
</evidence>
<dbReference type="InterPro" id="IPR006068">
    <property type="entry name" value="ATPase_P-typ_cation-transptr_C"/>
</dbReference>
<feature type="transmembrane region" description="Helical" evidence="1">
    <location>
        <begin position="996"/>
        <end position="1016"/>
    </location>
</feature>
<reference evidence="4" key="1">
    <citation type="journal article" date="2018" name="Nat. Microbiol.">
        <title>Leveraging single-cell genomics to expand the fungal tree of life.</title>
        <authorList>
            <person name="Ahrendt S.R."/>
            <person name="Quandt C.A."/>
            <person name="Ciobanu D."/>
            <person name="Clum A."/>
            <person name="Salamov A."/>
            <person name="Andreopoulos B."/>
            <person name="Cheng J.F."/>
            <person name="Woyke T."/>
            <person name="Pelin A."/>
            <person name="Henrissat B."/>
            <person name="Reynolds N.K."/>
            <person name="Benny G.L."/>
            <person name="Smith M.E."/>
            <person name="James T.Y."/>
            <person name="Grigoriev I.V."/>
        </authorList>
    </citation>
    <scope>NUCLEOTIDE SEQUENCE [LARGE SCALE GENOMIC DNA]</scope>
    <source>
        <strain evidence="4">RSA 1356</strain>
    </source>
</reference>
<dbReference type="Gene3D" id="3.40.1110.10">
    <property type="entry name" value="Calcium-transporting ATPase, cytoplasmic domain N"/>
    <property type="match status" value="1"/>
</dbReference>
<dbReference type="PANTHER" id="PTHR13219">
    <property type="entry name" value="TRANSMEMBRANE PROTEIN 94"/>
    <property type="match status" value="1"/>
</dbReference>
<dbReference type="Gene3D" id="1.20.1110.10">
    <property type="entry name" value="Calcium-transporting ATPase, transmembrane domain"/>
    <property type="match status" value="1"/>
</dbReference>
<feature type="transmembrane region" description="Helical" evidence="1">
    <location>
        <begin position="78"/>
        <end position="96"/>
    </location>
</feature>
<accession>A0A4P9XJA4</accession>
<organism evidence="3 4">
    <name type="scientific">Thamnocephalis sphaerospora</name>
    <dbReference type="NCBI Taxonomy" id="78915"/>
    <lineage>
        <taxon>Eukaryota</taxon>
        <taxon>Fungi</taxon>
        <taxon>Fungi incertae sedis</taxon>
        <taxon>Zoopagomycota</taxon>
        <taxon>Zoopagomycotina</taxon>
        <taxon>Zoopagomycetes</taxon>
        <taxon>Zoopagales</taxon>
        <taxon>Sigmoideomycetaceae</taxon>
        <taxon>Thamnocephalis</taxon>
    </lineage>
</organism>
<dbReference type="GO" id="GO:0000166">
    <property type="term" value="F:nucleotide binding"/>
    <property type="evidence" value="ECO:0007669"/>
    <property type="project" value="InterPro"/>
</dbReference>
<protein>
    <recommendedName>
        <fullName evidence="2">Cation-transporting P-type ATPase C-terminal domain-containing protein</fullName>
    </recommendedName>
</protein>
<dbReference type="InterPro" id="IPR023299">
    <property type="entry name" value="ATPase_P-typ_cyto_dom_N"/>
</dbReference>
<keyword evidence="4" id="KW-1185">Reference proteome</keyword>
<feature type="transmembrane region" description="Helical" evidence="1">
    <location>
        <begin position="1037"/>
        <end position="1058"/>
    </location>
</feature>
<evidence type="ECO:0000313" key="4">
    <source>
        <dbReference type="Proteomes" id="UP000271241"/>
    </source>
</evidence>
<feature type="transmembrane region" description="Helical" evidence="1">
    <location>
        <begin position="1070"/>
        <end position="1090"/>
    </location>
</feature>
<feature type="transmembrane region" description="Helical" evidence="1">
    <location>
        <begin position="293"/>
        <end position="315"/>
    </location>
</feature>
<keyword evidence="1" id="KW-1133">Transmembrane helix</keyword>
<sequence length="1119" mass="125158">MATHGLTDTDAERVLFEDLKRETVQHRSCQSKAKLAAAYLWQFESIATLVCGLVLFAYAGYVGALLHVSVLLHGTEDLAAGVIVLVILVLNGVIYVREQQLRSTEVARRAQLLVDRLCKYAFNYAEANTMPDMPSVRTVTVVRGGVRRRIFTNLLAKGDVIELTLGELAPADARPLVKPAADDNGRSSNLARNCPYLPTKDDISAPLLAAGGVAGQFVLQETPFAHTLREMLTTKRPKGVQEQELLRLRVLWRRGLWAGLGISVLISTLRFVLLDIVQGESTSAAFSTYMEVVYTLLPVLPLGCFVLVLFCRLCASARLISLFELLQASESVFEEREDVDEFDDEAPPPTKDVHVDFVHLCRKMLAVLRGRERRYLTRSVDLVDSLGNITSLCALDREGTLCMPVPSPVQLLVPNADDDMVMLDVEEDPVHASGVRFEDLTWDSYLSTLKPLGLNLLLNAHCGTSHPPVHADAHFKYSGAKSPLRLPTARQACLCRIGAEIGFTTGAVECFRQRGRVCGTRIQNAETYLRNAGSNGEQPTLSACLYEEQENGNLQLLSEGDVGLVLDCCEDYWDGQQLEPMDDSMRQRLLDFCQTAAMNDLACIAFAYRPISTDADTADANKTMEWSTDLQHRVVFFNTDAASLEKDTRLQALQQQIFLGMVTLSLQPKMDVRDFIEDLNTAGIRFVYFAPQTEQECKAFGDRVGLETDWNSCILLSSADKDGLSRSAGYVEQHDIKARLPHGTEQIRRHLQHVDDIPLHVPLFAECSPPATTEMMCIFQEYGDVVCAVGSVLNDRNALQFAMADIGIGVEPLPRHFYRDRPENGRVSALVVSTMLNRLACSLTMQHETSLYALNQMIGEARQFQIAYRQAIIFYATSSASLGFLSFLSNCMVLPPALSATQLLWISFLLVPALAFSLVNAPQDPGIMKLMPERNAEHLVHWKRQAFYQAVRACLSVAMCLVIFVLSLAACLNVKPTVTFTFLDRKAWHTMSDGDYWALRYAQQCCGFAFVYFTVWSSATFQHRTHSIIHTPPYKNLHWLITVIFVLVLELVLFFAMISGNSAQLSSLPWYLYILLFAWPLVFMPVHELIKWRDGLRHVQLQKRLKLEFNTKLGMHSPV</sequence>
<dbReference type="EMBL" id="KZ993022">
    <property type="protein sequence ID" value="RKP05825.1"/>
    <property type="molecule type" value="Genomic_DNA"/>
</dbReference>
<gene>
    <name evidence="3" type="ORF">THASP1DRAFT_32342</name>
</gene>
<dbReference type="InterPro" id="IPR039720">
    <property type="entry name" value="TMEM94"/>
</dbReference>
<feature type="transmembrane region" description="Helical" evidence="1">
    <location>
        <begin position="953"/>
        <end position="976"/>
    </location>
</feature>
<keyword evidence="1" id="KW-0472">Membrane</keyword>
<dbReference type="InterPro" id="IPR023298">
    <property type="entry name" value="ATPase_P-typ_TM_dom_sf"/>
</dbReference>
<dbReference type="Gene3D" id="3.40.50.1000">
    <property type="entry name" value="HAD superfamily/HAD-like"/>
    <property type="match status" value="1"/>
</dbReference>
<feature type="transmembrane region" description="Helical" evidence="1">
    <location>
        <begin position="872"/>
        <end position="897"/>
    </location>
</feature>
<dbReference type="SUPFAM" id="SSF81665">
    <property type="entry name" value="Calcium ATPase, transmembrane domain M"/>
    <property type="match status" value="1"/>
</dbReference>
<feature type="transmembrane region" description="Helical" evidence="1">
    <location>
        <begin position="903"/>
        <end position="921"/>
    </location>
</feature>
<dbReference type="AlphaFoldDB" id="A0A4P9XJA4"/>
<dbReference type="PANTHER" id="PTHR13219:SF6">
    <property type="entry name" value="TRANSMEMBRANE PROTEIN 94"/>
    <property type="match status" value="1"/>
</dbReference>
<evidence type="ECO:0000256" key="1">
    <source>
        <dbReference type="SAM" id="Phobius"/>
    </source>
</evidence>
<name>A0A4P9XJA4_9FUNG</name>
<dbReference type="Pfam" id="PF13246">
    <property type="entry name" value="Cation_ATPase"/>
    <property type="match status" value="1"/>
</dbReference>
<feature type="transmembrane region" description="Helical" evidence="1">
    <location>
        <begin position="255"/>
        <end position="273"/>
    </location>
</feature>
<proteinExistence type="predicted"/>
<dbReference type="Proteomes" id="UP000271241">
    <property type="component" value="Unassembled WGS sequence"/>
</dbReference>
<keyword evidence="1" id="KW-0812">Transmembrane</keyword>
<evidence type="ECO:0000259" key="2">
    <source>
        <dbReference type="Pfam" id="PF00689"/>
    </source>
</evidence>
<feature type="transmembrane region" description="Helical" evidence="1">
    <location>
        <begin position="36"/>
        <end position="58"/>
    </location>
</feature>
<dbReference type="Pfam" id="PF00689">
    <property type="entry name" value="Cation_ATPase_C"/>
    <property type="match status" value="1"/>
</dbReference>
<dbReference type="SUPFAM" id="SSF81660">
    <property type="entry name" value="Metal cation-transporting ATPase, ATP-binding domain N"/>
    <property type="match status" value="1"/>
</dbReference>
<dbReference type="InterPro" id="IPR023214">
    <property type="entry name" value="HAD_sf"/>
</dbReference>
<feature type="domain" description="Cation-transporting P-type ATPase C-terminal" evidence="2">
    <location>
        <begin position="895"/>
        <end position="1092"/>
    </location>
</feature>